<proteinExistence type="inferred from homology"/>
<dbReference type="STRING" id="214095.RU97_GL001917"/>
<reference evidence="3 4" key="1">
    <citation type="submission" date="2014-12" db="EMBL/GenBank/DDBJ databases">
        <title>Draft genome sequences of 29 type strains of Enterococci.</title>
        <authorList>
            <person name="Zhong Z."/>
            <person name="Sun Z."/>
            <person name="Liu W."/>
            <person name="Zhang W."/>
            <person name="Zhang H."/>
        </authorList>
    </citation>
    <scope>NUCLEOTIDE SEQUENCE [LARGE SCALE GENOMIC DNA]</scope>
    <source>
        <strain evidence="3 4">DSM 17029</strain>
    </source>
</reference>
<dbReference type="PANTHER" id="PTHR46268">
    <property type="entry name" value="STRESS RESPONSE PROTEIN NHAX"/>
    <property type="match status" value="1"/>
</dbReference>
<dbReference type="InterPro" id="IPR006016">
    <property type="entry name" value="UspA"/>
</dbReference>
<name>A0A1L8RFH0_9ENTE</name>
<comment type="similarity">
    <text evidence="1">Belongs to the universal stress protein A family.</text>
</comment>
<dbReference type="SUPFAM" id="SSF52402">
    <property type="entry name" value="Adenine nucleotide alpha hydrolases-like"/>
    <property type="match status" value="1"/>
</dbReference>
<dbReference type="PRINTS" id="PR01438">
    <property type="entry name" value="UNVRSLSTRESS"/>
</dbReference>
<comment type="caution">
    <text evidence="3">The sequence shown here is derived from an EMBL/GenBank/DDBJ whole genome shotgun (WGS) entry which is preliminary data.</text>
</comment>
<feature type="domain" description="UspA" evidence="2">
    <location>
        <begin position="7"/>
        <end position="146"/>
    </location>
</feature>
<keyword evidence="4" id="KW-1185">Reference proteome</keyword>
<dbReference type="Pfam" id="PF00582">
    <property type="entry name" value="Usp"/>
    <property type="match status" value="1"/>
</dbReference>
<dbReference type="EMBL" id="JXKH01000004">
    <property type="protein sequence ID" value="OJG18520.1"/>
    <property type="molecule type" value="Genomic_DNA"/>
</dbReference>
<organism evidence="3 4">
    <name type="scientific">Enterococcus canis</name>
    <dbReference type="NCBI Taxonomy" id="214095"/>
    <lineage>
        <taxon>Bacteria</taxon>
        <taxon>Bacillati</taxon>
        <taxon>Bacillota</taxon>
        <taxon>Bacilli</taxon>
        <taxon>Lactobacillales</taxon>
        <taxon>Enterococcaceae</taxon>
        <taxon>Enterococcus</taxon>
    </lineage>
</organism>
<dbReference type="Gene3D" id="3.40.50.620">
    <property type="entry name" value="HUPs"/>
    <property type="match status" value="1"/>
</dbReference>
<sequence>MSTMKKFQRILVAVDGSETSERAFKEAVSLADGDTTLHVLYVIESTGNYFGEIALNTPQMYDEVIEKQERKMEDRQAKALAQGVGEVVTHVEYGSPKEIITSYSKGAEPVDLIVIGRTGLNALEKLLVGSTTNYVINHANCNVYVVNI</sequence>
<evidence type="ECO:0000313" key="3">
    <source>
        <dbReference type="EMBL" id="OJG18520.1"/>
    </source>
</evidence>
<protein>
    <submittedName>
        <fullName evidence="3">Universal stress protein</fullName>
    </submittedName>
</protein>
<evidence type="ECO:0000259" key="2">
    <source>
        <dbReference type="Pfam" id="PF00582"/>
    </source>
</evidence>
<evidence type="ECO:0000256" key="1">
    <source>
        <dbReference type="ARBA" id="ARBA00008791"/>
    </source>
</evidence>
<dbReference type="AlphaFoldDB" id="A0A1L8RFH0"/>
<dbReference type="InterPro" id="IPR014729">
    <property type="entry name" value="Rossmann-like_a/b/a_fold"/>
</dbReference>
<dbReference type="Proteomes" id="UP000181884">
    <property type="component" value="Unassembled WGS sequence"/>
</dbReference>
<dbReference type="InterPro" id="IPR006015">
    <property type="entry name" value="Universal_stress_UspA"/>
</dbReference>
<dbReference type="PANTHER" id="PTHR46268:SF6">
    <property type="entry name" value="UNIVERSAL STRESS PROTEIN UP12"/>
    <property type="match status" value="1"/>
</dbReference>
<gene>
    <name evidence="3" type="ORF">RU97_GL001917</name>
</gene>
<accession>A0A1L8RFH0</accession>
<dbReference type="CDD" id="cd00293">
    <property type="entry name" value="USP-like"/>
    <property type="match status" value="1"/>
</dbReference>
<evidence type="ECO:0000313" key="4">
    <source>
        <dbReference type="Proteomes" id="UP000181884"/>
    </source>
</evidence>